<dbReference type="EMBL" id="LNYN01000014">
    <property type="protein sequence ID" value="KTD35486.1"/>
    <property type="molecule type" value="Genomic_DNA"/>
</dbReference>
<dbReference type="Proteomes" id="UP000054985">
    <property type="component" value="Unassembled WGS sequence"/>
</dbReference>
<evidence type="ECO:0000313" key="2">
    <source>
        <dbReference type="EMBL" id="STX62074.1"/>
    </source>
</evidence>
<reference evidence="2 4" key="2">
    <citation type="submission" date="2018-06" db="EMBL/GenBank/DDBJ databases">
        <authorList>
            <consortium name="Pathogen Informatics"/>
            <person name="Doyle S."/>
        </authorList>
    </citation>
    <scope>NUCLEOTIDE SEQUENCE [LARGE SCALE GENOMIC DNA]</scope>
    <source>
        <strain evidence="2 4">NCTC12239</strain>
    </source>
</reference>
<keyword evidence="3" id="KW-1185">Reference proteome</keyword>
<evidence type="ECO:0000313" key="4">
    <source>
        <dbReference type="Proteomes" id="UP000254040"/>
    </source>
</evidence>
<dbReference type="EMBL" id="UGOG01000001">
    <property type="protein sequence ID" value="STX62074.1"/>
    <property type="molecule type" value="Genomic_DNA"/>
</dbReference>
<dbReference type="OrthoDB" id="6174582at2"/>
<dbReference type="AlphaFoldDB" id="A0A378JTY2"/>
<protein>
    <submittedName>
        <fullName evidence="1 2">Vir region protein</fullName>
    </submittedName>
</protein>
<evidence type="ECO:0000313" key="1">
    <source>
        <dbReference type="EMBL" id="KTD35486.1"/>
    </source>
</evidence>
<sequence>MDFVINENELSALCGLPHAQQLAYLRGIRPYMNVKTGMVGIERGISYQSIAEQLYIEPHQGIKSASYSRAQTRRAIASLERVGLIQFHSDEYKLILKCLLATRDYYVSKKAVTNPSHQSITFSDSEPVENNEYFQLNTAKAIIAENQKADTPHINNNYLYLFKQFEKFWSVYPSKKSRQKAWDEFERLNPDDIQLEQIITALKAQIQNREAQQLAGEWLPPWKYPANWLAQKCWNDELTTSNAKEKCNAKYTANNAPKSGNAIFWGSCGEASFDFENDTIAQSGTSNVVQFAKS</sequence>
<evidence type="ECO:0000313" key="3">
    <source>
        <dbReference type="Proteomes" id="UP000054985"/>
    </source>
</evidence>
<reference evidence="1 3" key="1">
    <citation type="submission" date="2015-11" db="EMBL/GenBank/DDBJ databases">
        <title>Genomic analysis of 38 Legionella species identifies large and diverse effector repertoires.</title>
        <authorList>
            <person name="Burstein D."/>
            <person name="Amaro F."/>
            <person name="Zusman T."/>
            <person name="Lifshitz Z."/>
            <person name="Cohen O."/>
            <person name="Gilbert J.A."/>
            <person name="Pupko T."/>
            <person name="Shuman H.A."/>
            <person name="Segal G."/>
        </authorList>
    </citation>
    <scope>NUCLEOTIDE SEQUENCE [LARGE SCALE GENOMIC DNA]</scope>
    <source>
        <strain evidence="1 3">ATCC 43877</strain>
    </source>
</reference>
<gene>
    <name evidence="2" type="primary">lvrA_2</name>
    <name evidence="1" type="synonym">lvrA3</name>
    <name evidence="1" type="ORF">Lmor_0933</name>
    <name evidence="2" type="ORF">NCTC12239_00992</name>
</gene>
<dbReference type="Proteomes" id="UP000254040">
    <property type="component" value="Unassembled WGS sequence"/>
</dbReference>
<organism evidence="2 4">
    <name type="scientific">Legionella moravica</name>
    <dbReference type="NCBI Taxonomy" id="39962"/>
    <lineage>
        <taxon>Bacteria</taxon>
        <taxon>Pseudomonadati</taxon>
        <taxon>Pseudomonadota</taxon>
        <taxon>Gammaproteobacteria</taxon>
        <taxon>Legionellales</taxon>
        <taxon>Legionellaceae</taxon>
        <taxon>Legionella</taxon>
    </lineage>
</organism>
<dbReference type="STRING" id="39962.Lmor_0933"/>
<name>A0A378JTY2_9GAMM</name>
<proteinExistence type="predicted"/>
<accession>A0A378JTY2</accession>